<comment type="similarity">
    <text evidence="9 13">Belongs to the QueA family.</text>
</comment>
<name>A0A2U3MXC3_9GAMM</name>
<sequence length="364" mass="41030">MKKDYTTQQSFSYPRFVFVIMQLSDFNFALPDELIARYPLETRTSSRLLHLDANGQHHDHQFTDILDLFESGDLLVLNDTKVMKARLKGKRATGGAVEVLVERIFDQTIAHCHIKASNTPKAGAELFIGSDEVKVTVTGRHENLFIVEFSQPILKVLDLYGQLPIPPYFNREAEAIDTERYQTVFNDPTKLASVAAPTASLHFDQNLLDKLEQKGIQKTFVTLHVGAGTFLPVRTNDIENHIMHSEWCEVSEQAAQMIRETQARGNKVIAVGTTATRATESAAQACGGKIGAWTGDTQIFIYPRYKFCVVDRLITNFHLPESTLLMLVSALSNRENILNAYQHAVENKYRFFSYGDAMLIDKLL</sequence>
<dbReference type="GO" id="GO:0008616">
    <property type="term" value="P:tRNA queuosine(34) biosynthetic process"/>
    <property type="evidence" value="ECO:0007669"/>
    <property type="project" value="UniProtKB-UniRule"/>
</dbReference>
<evidence type="ECO:0000256" key="2">
    <source>
        <dbReference type="ARBA" id="ARBA00004691"/>
    </source>
</evidence>
<evidence type="ECO:0000256" key="3">
    <source>
        <dbReference type="ARBA" id="ARBA00011245"/>
    </source>
</evidence>
<dbReference type="GO" id="GO:0005737">
    <property type="term" value="C:cytoplasm"/>
    <property type="evidence" value="ECO:0007669"/>
    <property type="project" value="UniProtKB-SubCell"/>
</dbReference>
<dbReference type="PANTHER" id="PTHR30307">
    <property type="entry name" value="S-ADENOSYLMETHIONINE:TRNA RIBOSYLTRANSFERASE-ISOMERASE"/>
    <property type="match status" value="1"/>
</dbReference>
<dbReference type="InterPro" id="IPR042119">
    <property type="entry name" value="QueA_dom2"/>
</dbReference>
<dbReference type="HAMAP" id="MF_00113">
    <property type="entry name" value="QueA"/>
    <property type="match status" value="1"/>
</dbReference>
<evidence type="ECO:0000256" key="8">
    <source>
        <dbReference type="ARBA" id="ARBA00052751"/>
    </source>
</evidence>
<keyword evidence="15" id="KW-1185">Reference proteome</keyword>
<organism evidence="14 15">
    <name type="scientific">Acinetobacter stercoris</name>
    <dbReference type="NCBI Taxonomy" id="2126983"/>
    <lineage>
        <taxon>Bacteria</taxon>
        <taxon>Pseudomonadati</taxon>
        <taxon>Pseudomonadota</taxon>
        <taxon>Gammaproteobacteria</taxon>
        <taxon>Moraxellales</taxon>
        <taxon>Moraxellaceae</taxon>
        <taxon>Acinetobacter</taxon>
    </lineage>
</organism>
<protein>
    <recommendedName>
        <fullName evidence="11 13">S-adenosylmethionine:tRNA ribosyltransferase-isomerase</fullName>
        <ecNumber evidence="10 13">2.4.99.17</ecNumber>
    </recommendedName>
    <alternativeName>
        <fullName evidence="12 13">Queuosine biosynthesis protein QueA</fullName>
    </alternativeName>
</protein>
<reference evidence="15" key="1">
    <citation type="submission" date="2018-03" db="EMBL/GenBank/DDBJ databases">
        <authorList>
            <person name="Blom J."/>
        </authorList>
    </citation>
    <scope>NUCLEOTIDE SEQUENCE [LARGE SCALE GENOMIC DNA]</scope>
    <source>
        <strain evidence="15">KPC-SM-21</strain>
    </source>
</reference>
<dbReference type="FunCoup" id="A0A2U3MXC3">
    <property type="interactions" value="449"/>
</dbReference>
<keyword evidence="4 13" id="KW-0963">Cytoplasm</keyword>
<keyword evidence="7 13" id="KW-0671">Queuosine biosynthesis</keyword>
<dbReference type="AlphaFoldDB" id="A0A2U3MXC3"/>
<comment type="pathway">
    <text evidence="2 13">tRNA modification; tRNA-queuosine biosynthesis.</text>
</comment>
<comment type="subcellular location">
    <subcellularLocation>
        <location evidence="1 13">Cytoplasm</location>
    </subcellularLocation>
</comment>
<keyword evidence="5 13" id="KW-0808">Transferase</keyword>
<accession>A0A2U3MXC3</accession>
<dbReference type="Proteomes" id="UP000245974">
    <property type="component" value="Unassembled WGS sequence"/>
</dbReference>
<dbReference type="InParanoid" id="A0A2U3MXC3"/>
<comment type="catalytic activity">
    <reaction evidence="8 13">
        <text>7-aminomethyl-7-carbaguanosine(34) in tRNA + S-adenosyl-L-methionine = epoxyqueuosine(34) in tRNA + adenine + L-methionine + 2 H(+)</text>
        <dbReference type="Rhea" id="RHEA:32155"/>
        <dbReference type="Rhea" id="RHEA-COMP:10342"/>
        <dbReference type="Rhea" id="RHEA-COMP:18582"/>
        <dbReference type="ChEBI" id="CHEBI:15378"/>
        <dbReference type="ChEBI" id="CHEBI:16708"/>
        <dbReference type="ChEBI" id="CHEBI:57844"/>
        <dbReference type="ChEBI" id="CHEBI:59789"/>
        <dbReference type="ChEBI" id="CHEBI:82833"/>
        <dbReference type="ChEBI" id="CHEBI:194443"/>
        <dbReference type="EC" id="2.4.99.17"/>
    </reaction>
</comment>
<dbReference type="InterPro" id="IPR042118">
    <property type="entry name" value="QueA_dom1"/>
</dbReference>
<dbReference type="UniPathway" id="UPA00392"/>
<dbReference type="GO" id="GO:0051075">
    <property type="term" value="F:S-adenosylmethionine:tRNA ribosyltransferase-isomerase activity"/>
    <property type="evidence" value="ECO:0007669"/>
    <property type="project" value="UniProtKB-EC"/>
</dbReference>
<gene>
    <name evidence="13 14" type="primary">queA</name>
    <name evidence="14" type="ORF">KPC_1127</name>
</gene>
<dbReference type="FunFam" id="3.40.1780.10:FF:000001">
    <property type="entry name" value="S-adenosylmethionine:tRNA ribosyltransferase-isomerase"/>
    <property type="match status" value="1"/>
</dbReference>
<evidence type="ECO:0000313" key="14">
    <source>
        <dbReference type="EMBL" id="SPL69949.1"/>
    </source>
</evidence>
<evidence type="ECO:0000256" key="9">
    <source>
        <dbReference type="ARBA" id="ARBA00061210"/>
    </source>
</evidence>
<evidence type="ECO:0000256" key="5">
    <source>
        <dbReference type="ARBA" id="ARBA00022679"/>
    </source>
</evidence>
<dbReference type="NCBIfam" id="TIGR00113">
    <property type="entry name" value="queA"/>
    <property type="match status" value="1"/>
</dbReference>
<evidence type="ECO:0000256" key="4">
    <source>
        <dbReference type="ARBA" id="ARBA00022490"/>
    </source>
</evidence>
<comment type="function">
    <text evidence="13">Transfers and isomerizes the ribose moiety from AdoMet to the 7-aminomethyl group of 7-deazaguanine (preQ1-tRNA) to give epoxyqueuosine (oQ-tRNA).</text>
</comment>
<evidence type="ECO:0000256" key="12">
    <source>
        <dbReference type="ARBA" id="ARBA00076160"/>
    </source>
</evidence>
<comment type="subunit">
    <text evidence="3 13">Monomer.</text>
</comment>
<evidence type="ECO:0000256" key="11">
    <source>
        <dbReference type="ARBA" id="ARBA00069325"/>
    </source>
</evidence>
<evidence type="ECO:0000256" key="10">
    <source>
        <dbReference type="ARBA" id="ARBA00066503"/>
    </source>
</evidence>
<keyword evidence="14" id="KW-0328">Glycosyltransferase</keyword>
<evidence type="ECO:0000313" key="15">
    <source>
        <dbReference type="Proteomes" id="UP000245974"/>
    </source>
</evidence>
<evidence type="ECO:0000256" key="7">
    <source>
        <dbReference type="ARBA" id="ARBA00022785"/>
    </source>
</evidence>
<evidence type="ECO:0000256" key="13">
    <source>
        <dbReference type="HAMAP-Rule" id="MF_00113"/>
    </source>
</evidence>
<dbReference type="PANTHER" id="PTHR30307:SF0">
    <property type="entry name" value="S-ADENOSYLMETHIONINE:TRNA RIBOSYLTRANSFERASE-ISOMERASE"/>
    <property type="match status" value="1"/>
</dbReference>
<evidence type="ECO:0000256" key="6">
    <source>
        <dbReference type="ARBA" id="ARBA00022691"/>
    </source>
</evidence>
<dbReference type="EMBL" id="OOGT01000035">
    <property type="protein sequence ID" value="SPL69949.1"/>
    <property type="molecule type" value="Genomic_DNA"/>
</dbReference>
<keyword evidence="6 13" id="KW-0949">S-adenosyl-L-methionine</keyword>
<dbReference type="EC" id="2.4.99.17" evidence="10 13"/>
<dbReference type="InterPro" id="IPR003699">
    <property type="entry name" value="QueA"/>
</dbReference>
<dbReference type="NCBIfam" id="NF001140">
    <property type="entry name" value="PRK00147.1"/>
    <property type="match status" value="1"/>
</dbReference>
<dbReference type="SUPFAM" id="SSF111337">
    <property type="entry name" value="QueA-like"/>
    <property type="match status" value="1"/>
</dbReference>
<keyword evidence="14" id="KW-0413">Isomerase</keyword>
<proteinExistence type="inferred from homology"/>
<dbReference type="Gene3D" id="3.40.1780.10">
    <property type="entry name" value="QueA-like"/>
    <property type="match status" value="1"/>
</dbReference>
<dbReference type="Pfam" id="PF02547">
    <property type="entry name" value="Queuosine_synth"/>
    <property type="match status" value="1"/>
</dbReference>
<dbReference type="InterPro" id="IPR036100">
    <property type="entry name" value="QueA_sf"/>
</dbReference>
<evidence type="ECO:0000256" key="1">
    <source>
        <dbReference type="ARBA" id="ARBA00004496"/>
    </source>
</evidence>
<dbReference type="Gene3D" id="2.40.10.240">
    <property type="entry name" value="QueA-like"/>
    <property type="match status" value="1"/>
</dbReference>